<organism evidence="2 3">
    <name type="scientific">Ensete ventricosum</name>
    <name type="common">Abyssinian banana</name>
    <name type="synonym">Musa ensete</name>
    <dbReference type="NCBI Taxonomy" id="4639"/>
    <lineage>
        <taxon>Eukaryota</taxon>
        <taxon>Viridiplantae</taxon>
        <taxon>Streptophyta</taxon>
        <taxon>Embryophyta</taxon>
        <taxon>Tracheophyta</taxon>
        <taxon>Spermatophyta</taxon>
        <taxon>Magnoliopsida</taxon>
        <taxon>Liliopsida</taxon>
        <taxon>Zingiberales</taxon>
        <taxon>Musaceae</taxon>
        <taxon>Ensete</taxon>
    </lineage>
</organism>
<feature type="domain" description="Agenet" evidence="1">
    <location>
        <begin position="292"/>
        <end position="361"/>
    </location>
</feature>
<feature type="domain" description="Agenet" evidence="1">
    <location>
        <begin position="222"/>
        <end position="278"/>
    </location>
</feature>
<dbReference type="Proteomes" id="UP000287651">
    <property type="component" value="Unassembled WGS sequence"/>
</dbReference>
<feature type="domain" description="Agenet" evidence="1">
    <location>
        <begin position="5"/>
        <end position="75"/>
    </location>
</feature>
<evidence type="ECO:0000313" key="2">
    <source>
        <dbReference type="EMBL" id="RRT46444.1"/>
    </source>
</evidence>
<dbReference type="AlphaFoldDB" id="A0A426Y3Y9"/>
<dbReference type="SMART" id="SM00743">
    <property type="entry name" value="Agenet"/>
    <property type="match status" value="6"/>
</dbReference>
<evidence type="ECO:0000313" key="3">
    <source>
        <dbReference type="Proteomes" id="UP000287651"/>
    </source>
</evidence>
<feature type="domain" description="Agenet" evidence="1">
    <location>
        <begin position="80"/>
        <end position="138"/>
    </location>
</feature>
<dbReference type="Pfam" id="PF05641">
    <property type="entry name" value="Agenet"/>
    <property type="match status" value="4"/>
</dbReference>
<sequence length="431" mass="50116">MAPPEGFRTGDEVEVSSDEDGFRGAYFEGRVVRSMPKLRRYTIDYDAIVDDADESRRLRETVDARHVRPRPPRRLPGFGRWVALHQLVDAFHNDAWWVGVVSAVPTGRKRRYRICFPASREEMEFGADELRAHLEWVDGEWLLPKSLGVPRTAYGIGTQVEVARLKESVPVAWFSAVVVKTIWNNCFLVEYINLRTADGKGLIREIFDSQHVRPCVLHVPILKFDQLDEVDAFYENGWWPGVITKVNAPSWYTVKSIHWDKEREFCHTMLRLRYDLVDGRWTQKPQNMVVMMEIGRGKLVEVSSDEEGFLGAWFTATVLESMGKNKFLVQYHNLKADDDETQLLTETVDALHIRPTPPEIPVDGEFRNLEEVDASHNDGWWIGVISKVLDGRRYMVYFRPWKEEMEFGHDDLRLHQDWINGRWVRASTKLL</sequence>
<dbReference type="PANTHER" id="PTHR31917:SF147">
    <property type="entry name" value="AGENET DOMAIN-CONTAINING PROTEIN"/>
    <property type="match status" value="1"/>
</dbReference>
<feature type="domain" description="Agenet" evidence="1">
    <location>
        <begin position="364"/>
        <end position="420"/>
    </location>
</feature>
<dbReference type="EMBL" id="AMZH03015197">
    <property type="protein sequence ID" value="RRT46444.1"/>
    <property type="molecule type" value="Genomic_DNA"/>
</dbReference>
<name>A0A426Y3Y9_ENSVE</name>
<dbReference type="CDD" id="cd20405">
    <property type="entry name" value="Tudor_Agenet_AtDUF_rpt1_3"/>
    <property type="match status" value="2"/>
</dbReference>
<protein>
    <recommendedName>
        <fullName evidence="1">Agenet domain-containing protein</fullName>
    </recommendedName>
</protein>
<dbReference type="PANTHER" id="PTHR31917">
    <property type="entry name" value="AGENET DOMAIN-CONTAINING PROTEIN-RELATED"/>
    <property type="match status" value="1"/>
</dbReference>
<dbReference type="InterPro" id="IPR014002">
    <property type="entry name" value="Agenet_dom_plant"/>
</dbReference>
<feature type="domain" description="Agenet" evidence="1">
    <location>
        <begin position="152"/>
        <end position="220"/>
    </location>
</feature>
<proteinExistence type="predicted"/>
<dbReference type="Gene3D" id="2.30.30.140">
    <property type="match status" value="1"/>
</dbReference>
<dbReference type="InterPro" id="IPR008395">
    <property type="entry name" value="Agenet-like_dom"/>
</dbReference>
<gene>
    <name evidence="2" type="ORF">B296_00054446</name>
</gene>
<dbReference type="CDD" id="cd20406">
    <property type="entry name" value="Tudor_Agenet_AtDUF_rpt2_4"/>
    <property type="match status" value="3"/>
</dbReference>
<reference evidence="2 3" key="1">
    <citation type="journal article" date="2014" name="Agronomy (Basel)">
        <title>A Draft Genome Sequence for Ensete ventricosum, the Drought-Tolerant Tree Against Hunger.</title>
        <authorList>
            <person name="Harrison J."/>
            <person name="Moore K.A."/>
            <person name="Paszkiewicz K."/>
            <person name="Jones T."/>
            <person name="Grant M."/>
            <person name="Ambacheew D."/>
            <person name="Muzemil S."/>
            <person name="Studholme D.J."/>
        </authorList>
    </citation>
    <scope>NUCLEOTIDE SEQUENCE [LARGE SCALE GENOMIC DNA]</scope>
</reference>
<comment type="caution">
    <text evidence="2">The sequence shown here is derived from an EMBL/GenBank/DDBJ whole genome shotgun (WGS) entry which is preliminary data.</text>
</comment>
<evidence type="ECO:0000259" key="1">
    <source>
        <dbReference type="SMART" id="SM00743"/>
    </source>
</evidence>
<accession>A0A426Y3Y9</accession>